<dbReference type="Gene3D" id="1.20.1250.20">
    <property type="entry name" value="MFS general substrate transporter like domains"/>
    <property type="match status" value="1"/>
</dbReference>
<sequence length="546" mass="59715">MGYGVLESRSGIKHVPGTNLLDTHDAAWVEQSANLKRGTGKNAHILLVPQPSNSPNDPLNWPLWQRDLILLLYCYATLLCIGGIGPILSSVALILIQDFGISFTQVSLLTGYSLCATGAAGIFISALARKYGKRPCLLFSATCAFAGTLWGGAANSYGSLLGARVIQGLGVAMFESVMFSVVGDLYYVHERGSRMAIYVTSNSGIANLPAMLAGKITTDLGWRWIFWLLAIFLGIAWLGVVVFGWETAYNRNAIYNIDTSSQEVSHAEGDHTRGSNTEQTQQANLERTTTASTTATLERDSFLKRMLPVTGTFTEESILKMVLRPFFILLNPAVVWSVVLFAIPTLWLVGISFVIAQIFGAPPYLLSTEELGYLSAGPVVGGTLGCLVSGWIADPIAKYISRRNQGVYEPEFRLTLVIPATILAAVGYFLLGALIEEGKSAAGMAAIWAVVLAGLQFLVVAIGSYMVDAYRNMSVEVFIISMVVKNFLFFGFSFFLNDWVARWGPRKFFYVLGGIQLALCLTTIPMYIFGKRLRAWWHTHDVLSKI</sequence>
<dbReference type="GO" id="GO:0022857">
    <property type="term" value="F:transmembrane transporter activity"/>
    <property type="evidence" value="ECO:0007669"/>
    <property type="project" value="InterPro"/>
</dbReference>
<evidence type="ECO:0000256" key="2">
    <source>
        <dbReference type="ARBA" id="ARBA00022692"/>
    </source>
</evidence>
<accession>W9XUD5</accession>
<dbReference type="EMBL" id="AMGY01000006">
    <property type="protein sequence ID" value="EXJ80945.1"/>
    <property type="molecule type" value="Genomic_DNA"/>
</dbReference>
<dbReference type="AlphaFoldDB" id="W9XUD5"/>
<evidence type="ECO:0000313" key="8">
    <source>
        <dbReference type="EMBL" id="EXJ80945.1"/>
    </source>
</evidence>
<dbReference type="GO" id="GO:0005886">
    <property type="term" value="C:plasma membrane"/>
    <property type="evidence" value="ECO:0007669"/>
    <property type="project" value="TreeGrafter"/>
</dbReference>
<evidence type="ECO:0000256" key="6">
    <source>
        <dbReference type="SAM" id="Phobius"/>
    </source>
</evidence>
<keyword evidence="2 6" id="KW-0812">Transmembrane</keyword>
<dbReference type="Proteomes" id="UP000019478">
    <property type="component" value="Unassembled WGS sequence"/>
</dbReference>
<evidence type="ECO:0000259" key="7">
    <source>
        <dbReference type="PROSITE" id="PS50850"/>
    </source>
</evidence>
<evidence type="ECO:0000313" key="9">
    <source>
        <dbReference type="Proteomes" id="UP000019478"/>
    </source>
</evidence>
<dbReference type="OrthoDB" id="2585655at2759"/>
<dbReference type="Pfam" id="PF07690">
    <property type="entry name" value="MFS_1"/>
    <property type="match status" value="1"/>
</dbReference>
<proteinExistence type="predicted"/>
<dbReference type="GeneID" id="19171333"/>
<feature type="compositionally biased region" description="Polar residues" evidence="5">
    <location>
        <begin position="274"/>
        <end position="287"/>
    </location>
</feature>
<feature type="region of interest" description="Disordered" evidence="5">
    <location>
        <begin position="266"/>
        <end position="292"/>
    </location>
</feature>
<evidence type="ECO:0000256" key="4">
    <source>
        <dbReference type="ARBA" id="ARBA00023136"/>
    </source>
</evidence>
<dbReference type="InterPro" id="IPR011701">
    <property type="entry name" value="MFS"/>
</dbReference>
<feature type="transmembrane region" description="Helical" evidence="6">
    <location>
        <begin position="108"/>
        <end position="128"/>
    </location>
</feature>
<evidence type="ECO:0000256" key="1">
    <source>
        <dbReference type="ARBA" id="ARBA00004141"/>
    </source>
</evidence>
<comment type="caution">
    <text evidence="8">The sequence shown here is derived from an EMBL/GenBank/DDBJ whole genome shotgun (WGS) entry which is preliminary data.</text>
</comment>
<dbReference type="PANTHER" id="PTHR23502">
    <property type="entry name" value="MAJOR FACILITATOR SUPERFAMILY"/>
    <property type="match status" value="1"/>
</dbReference>
<organism evidence="8 9">
    <name type="scientific">Capronia epimyces CBS 606.96</name>
    <dbReference type="NCBI Taxonomy" id="1182542"/>
    <lineage>
        <taxon>Eukaryota</taxon>
        <taxon>Fungi</taxon>
        <taxon>Dikarya</taxon>
        <taxon>Ascomycota</taxon>
        <taxon>Pezizomycotina</taxon>
        <taxon>Eurotiomycetes</taxon>
        <taxon>Chaetothyriomycetidae</taxon>
        <taxon>Chaetothyriales</taxon>
        <taxon>Herpotrichiellaceae</taxon>
        <taxon>Capronia</taxon>
    </lineage>
</organism>
<keyword evidence="4 6" id="KW-0472">Membrane</keyword>
<feature type="domain" description="Major facilitator superfamily (MFS) profile" evidence="7">
    <location>
        <begin position="69"/>
        <end position="546"/>
    </location>
</feature>
<feature type="transmembrane region" description="Helical" evidence="6">
    <location>
        <begin position="195"/>
        <end position="212"/>
    </location>
</feature>
<feature type="transmembrane region" description="Helical" evidence="6">
    <location>
        <begin position="508"/>
        <end position="529"/>
    </location>
</feature>
<dbReference type="PROSITE" id="PS50850">
    <property type="entry name" value="MFS"/>
    <property type="match status" value="1"/>
</dbReference>
<keyword evidence="3 6" id="KW-1133">Transmembrane helix</keyword>
<dbReference type="InterPro" id="IPR020846">
    <property type="entry name" value="MFS_dom"/>
</dbReference>
<dbReference type="InterPro" id="IPR036259">
    <property type="entry name" value="MFS_trans_sf"/>
</dbReference>
<comment type="subcellular location">
    <subcellularLocation>
        <location evidence="1">Membrane</location>
        <topology evidence="1">Multi-pass membrane protein</topology>
    </subcellularLocation>
</comment>
<feature type="transmembrane region" description="Helical" evidence="6">
    <location>
        <begin position="441"/>
        <end position="465"/>
    </location>
</feature>
<dbReference type="SUPFAM" id="SSF103473">
    <property type="entry name" value="MFS general substrate transporter"/>
    <property type="match status" value="1"/>
</dbReference>
<keyword evidence="9" id="KW-1185">Reference proteome</keyword>
<feature type="transmembrane region" description="Helical" evidence="6">
    <location>
        <begin position="224"/>
        <end position="245"/>
    </location>
</feature>
<feature type="transmembrane region" description="Helical" evidence="6">
    <location>
        <begin position="165"/>
        <end position="188"/>
    </location>
</feature>
<feature type="transmembrane region" description="Helical" evidence="6">
    <location>
        <begin position="70"/>
        <end position="96"/>
    </location>
</feature>
<evidence type="ECO:0000256" key="3">
    <source>
        <dbReference type="ARBA" id="ARBA00022989"/>
    </source>
</evidence>
<dbReference type="PANTHER" id="PTHR23502:SF29">
    <property type="entry name" value="TRANSPORTER, PUTATIVE (AFU_ORTHOLOGUE AFUA_6G06680)-RELATED"/>
    <property type="match status" value="1"/>
</dbReference>
<name>W9XUD5_9EURO</name>
<feature type="transmembrane region" description="Helical" evidence="6">
    <location>
        <begin position="414"/>
        <end position="435"/>
    </location>
</feature>
<reference evidence="8 9" key="1">
    <citation type="submission" date="2013-03" db="EMBL/GenBank/DDBJ databases">
        <title>The Genome Sequence of Capronia epimyces CBS 606.96.</title>
        <authorList>
            <consortium name="The Broad Institute Genomics Platform"/>
            <person name="Cuomo C."/>
            <person name="de Hoog S."/>
            <person name="Gorbushina A."/>
            <person name="Walker B."/>
            <person name="Young S.K."/>
            <person name="Zeng Q."/>
            <person name="Gargeya S."/>
            <person name="Fitzgerald M."/>
            <person name="Haas B."/>
            <person name="Abouelleil A."/>
            <person name="Allen A.W."/>
            <person name="Alvarado L."/>
            <person name="Arachchi H.M."/>
            <person name="Berlin A.M."/>
            <person name="Chapman S.B."/>
            <person name="Gainer-Dewar J."/>
            <person name="Goldberg J."/>
            <person name="Griggs A."/>
            <person name="Gujja S."/>
            <person name="Hansen M."/>
            <person name="Howarth C."/>
            <person name="Imamovic A."/>
            <person name="Ireland A."/>
            <person name="Larimer J."/>
            <person name="McCowan C."/>
            <person name="Murphy C."/>
            <person name="Pearson M."/>
            <person name="Poon T.W."/>
            <person name="Priest M."/>
            <person name="Roberts A."/>
            <person name="Saif S."/>
            <person name="Shea T."/>
            <person name="Sisk P."/>
            <person name="Sykes S."/>
            <person name="Wortman J."/>
            <person name="Nusbaum C."/>
            <person name="Birren B."/>
        </authorList>
    </citation>
    <scope>NUCLEOTIDE SEQUENCE [LARGE SCALE GENOMIC DNA]</scope>
    <source>
        <strain evidence="8 9">CBS 606.96</strain>
    </source>
</reference>
<feature type="transmembrane region" description="Helical" evidence="6">
    <location>
        <begin position="135"/>
        <end position="153"/>
    </location>
</feature>
<feature type="transmembrane region" description="Helical" evidence="6">
    <location>
        <begin position="371"/>
        <end position="393"/>
    </location>
</feature>
<dbReference type="RefSeq" id="XP_007735533.1">
    <property type="nucleotide sequence ID" value="XM_007737343.1"/>
</dbReference>
<dbReference type="STRING" id="1182542.W9XUD5"/>
<evidence type="ECO:0000256" key="5">
    <source>
        <dbReference type="SAM" id="MobiDB-lite"/>
    </source>
</evidence>
<feature type="transmembrane region" description="Helical" evidence="6">
    <location>
        <begin position="477"/>
        <end position="496"/>
    </location>
</feature>
<dbReference type="eggNOG" id="KOG0255">
    <property type="taxonomic scope" value="Eukaryota"/>
</dbReference>
<feature type="transmembrane region" description="Helical" evidence="6">
    <location>
        <begin position="326"/>
        <end position="359"/>
    </location>
</feature>
<protein>
    <recommendedName>
        <fullName evidence="7">Major facilitator superfamily (MFS) profile domain-containing protein</fullName>
    </recommendedName>
</protein>
<dbReference type="HOGENOM" id="CLU_008455_13_0_1"/>
<gene>
    <name evidence="8" type="ORF">A1O3_07233</name>
</gene>